<accession>A0A2T3HXX5</accession>
<name>A0A2T3HXX5_9GAMM</name>
<comment type="caution">
    <text evidence="2">The sequence shown here is derived from an EMBL/GenBank/DDBJ whole genome shotgun (WGS) entry which is preliminary data.</text>
</comment>
<feature type="transmembrane region" description="Helical" evidence="1">
    <location>
        <begin position="60"/>
        <end position="79"/>
    </location>
</feature>
<dbReference type="Proteomes" id="UP000241858">
    <property type="component" value="Unassembled WGS sequence"/>
</dbReference>
<dbReference type="OrthoDB" id="5823569at2"/>
<keyword evidence="1" id="KW-0472">Membrane</keyword>
<evidence type="ECO:0000313" key="2">
    <source>
        <dbReference type="EMBL" id="PSU04436.1"/>
    </source>
</evidence>
<proteinExistence type="predicted"/>
<evidence type="ECO:0000313" key="3">
    <source>
        <dbReference type="Proteomes" id="UP000241858"/>
    </source>
</evidence>
<dbReference type="AlphaFoldDB" id="A0A2T3HXX5"/>
<reference evidence="2 3" key="1">
    <citation type="submission" date="2018-03" db="EMBL/GenBank/DDBJ databases">
        <title>Whole genome sequencing of Histamine producing bacteria.</title>
        <authorList>
            <person name="Butler K."/>
        </authorList>
    </citation>
    <scope>NUCLEOTIDE SEQUENCE [LARGE SCALE GENOMIC DNA]</scope>
    <source>
        <strain evidence="2 3">DSM 23343</strain>
    </source>
</reference>
<protein>
    <submittedName>
        <fullName evidence="2">Uncharacterized protein</fullName>
    </submittedName>
</protein>
<feature type="transmembrane region" description="Helical" evidence="1">
    <location>
        <begin position="35"/>
        <end position="54"/>
    </location>
</feature>
<keyword evidence="1" id="KW-0812">Transmembrane</keyword>
<gene>
    <name evidence="2" type="ORF">C0W81_10100</name>
</gene>
<evidence type="ECO:0000256" key="1">
    <source>
        <dbReference type="SAM" id="Phobius"/>
    </source>
</evidence>
<dbReference type="EMBL" id="PYLY01000017">
    <property type="protein sequence ID" value="PSU04436.1"/>
    <property type="molecule type" value="Genomic_DNA"/>
</dbReference>
<keyword evidence="1" id="KW-1133">Transmembrane helix</keyword>
<organism evidence="2 3">
    <name type="scientific">Photobacterium aquimaris</name>
    <dbReference type="NCBI Taxonomy" id="512643"/>
    <lineage>
        <taxon>Bacteria</taxon>
        <taxon>Pseudomonadati</taxon>
        <taxon>Pseudomonadota</taxon>
        <taxon>Gammaproteobacteria</taxon>
        <taxon>Vibrionales</taxon>
        <taxon>Vibrionaceae</taxon>
        <taxon>Photobacterium</taxon>
    </lineage>
</organism>
<sequence>MKFNRLIFREQPVKFFFQRNETDSEIRIELKTASFYLLVAMIVGWMAISFILQSNEAGSVFLPILIGFMMLRFFALVKVQKEVLVAMRDKRLTTQGSKFSFNNPFIYIIKKKAQPETDA</sequence>